<organism evidence="9 10">
    <name type="scientific">Lacticaseibacillus pantheris DSM 15945 = JCM 12539 = NBRC 106106</name>
    <dbReference type="NCBI Taxonomy" id="1423783"/>
    <lineage>
        <taxon>Bacteria</taxon>
        <taxon>Bacillati</taxon>
        <taxon>Bacillota</taxon>
        <taxon>Bacilli</taxon>
        <taxon>Lactobacillales</taxon>
        <taxon>Lactobacillaceae</taxon>
        <taxon>Lacticaseibacillus</taxon>
    </lineage>
</organism>
<dbReference type="EMBL" id="AZFJ01000011">
    <property type="protein sequence ID" value="KRL87960.1"/>
    <property type="molecule type" value="Genomic_DNA"/>
</dbReference>
<dbReference type="InterPro" id="IPR004720">
    <property type="entry name" value="PTS_IIB_sorbose-sp"/>
</dbReference>
<evidence type="ECO:0000313" key="10">
    <source>
        <dbReference type="Proteomes" id="UP000051922"/>
    </source>
</evidence>
<evidence type="ECO:0000256" key="7">
    <source>
        <dbReference type="ARBA" id="ARBA00022777"/>
    </source>
</evidence>
<accession>A0A0R1UA42</accession>
<dbReference type="RefSeq" id="WP_056956207.1">
    <property type="nucleotide sequence ID" value="NZ_AZFJ01000011.1"/>
</dbReference>
<dbReference type="GO" id="GO:0008982">
    <property type="term" value="F:protein-N(PI)-phosphohistidine-sugar phosphotransferase activity"/>
    <property type="evidence" value="ECO:0007669"/>
    <property type="project" value="InterPro"/>
</dbReference>
<dbReference type="Gene3D" id="3.40.35.10">
    <property type="entry name" value="Phosphotransferase system, sorbose subfamily IIB component"/>
    <property type="match status" value="1"/>
</dbReference>
<dbReference type="Pfam" id="PF03830">
    <property type="entry name" value="PTSIIB_sorb"/>
    <property type="match status" value="1"/>
</dbReference>
<evidence type="ECO:0000256" key="4">
    <source>
        <dbReference type="ARBA" id="ARBA00022597"/>
    </source>
</evidence>
<evidence type="ECO:0000256" key="3">
    <source>
        <dbReference type="ARBA" id="ARBA00022490"/>
    </source>
</evidence>
<evidence type="ECO:0000256" key="2">
    <source>
        <dbReference type="ARBA" id="ARBA00022448"/>
    </source>
</evidence>
<keyword evidence="4" id="KW-0762">Sugar transport</keyword>
<gene>
    <name evidence="9" type="ORF">FC50_GL001067</name>
</gene>
<evidence type="ECO:0000259" key="8">
    <source>
        <dbReference type="PROSITE" id="PS51101"/>
    </source>
</evidence>
<comment type="caution">
    <text evidence="9">The sequence shown here is derived from an EMBL/GenBank/DDBJ whole genome shotgun (WGS) entry which is preliminary data.</text>
</comment>
<protein>
    <submittedName>
        <fullName evidence="9">PTS system sugar-specific transporter subunit IIB</fullName>
    </submittedName>
</protein>
<dbReference type="SUPFAM" id="SSF52728">
    <property type="entry name" value="PTS IIb component"/>
    <property type="match status" value="1"/>
</dbReference>
<comment type="subcellular location">
    <subcellularLocation>
        <location evidence="1">Cytoplasm</location>
    </subcellularLocation>
</comment>
<sequence length="165" mass="17778">MAIIATRIDGRLVHGQVANLWTTKLQATRIMVVDDKVSQSQIEKSGLRMATPAGVRLSVLDVDTAADHILNHKYDSQRVFIVAKGPAPLLALINKGVGIDSINIGNMSQTDDTKHITKSINVLDSDVADFKELQSKGVKLTAQMVPGDESQDFMSLLKKGLGGEA</sequence>
<dbReference type="GO" id="GO:0009401">
    <property type="term" value="P:phosphoenolpyruvate-dependent sugar phosphotransferase system"/>
    <property type="evidence" value="ECO:0007669"/>
    <property type="project" value="UniProtKB-KW"/>
</dbReference>
<evidence type="ECO:0000256" key="1">
    <source>
        <dbReference type="ARBA" id="ARBA00004496"/>
    </source>
</evidence>
<dbReference type="GO" id="GO:0016301">
    <property type="term" value="F:kinase activity"/>
    <property type="evidence" value="ECO:0007669"/>
    <property type="project" value="UniProtKB-KW"/>
</dbReference>
<proteinExistence type="predicted"/>
<dbReference type="Proteomes" id="UP000051922">
    <property type="component" value="Unassembled WGS sequence"/>
</dbReference>
<dbReference type="CDD" id="cd00001">
    <property type="entry name" value="PTS_IIB_man"/>
    <property type="match status" value="1"/>
</dbReference>
<keyword evidence="10" id="KW-1185">Reference proteome</keyword>
<dbReference type="GO" id="GO:0005737">
    <property type="term" value="C:cytoplasm"/>
    <property type="evidence" value="ECO:0007669"/>
    <property type="project" value="UniProtKB-SubCell"/>
</dbReference>
<reference evidence="9 10" key="1">
    <citation type="journal article" date="2015" name="Genome Announc.">
        <title>Expanding the biotechnology potential of lactobacilli through comparative genomics of 213 strains and associated genera.</title>
        <authorList>
            <person name="Sun Z."/>
            <person name="Harris H.M."/>
            <person name="McCann A."/>
            <person name="Guo C."/>
            <person name="Argimon S."/>
            <person name="Zhang W."/>
            <person name="Yang X."/>
            <person name="Jeffery I.B."/>
            <person name="Cooney J.C."/>
            <person name="Kagawa T.F."/>
            <person name="Liu W."/>
            <person name="Song Y."/>
            <person name="Salvetti E."/>
            <person name="Wrobel A."/>
            <person name="Rasinkangas P."/>
            <person name="Parkhill J."/>
            <person name="Rea M.C."/>
            <person name="O'Sullivan O."/>
            <person name="Ritari J."/>
            <person name="Douillard F.P."/>
            <person name="Paul Ross R."/>
            <person name="Yang R."/>
            <person name="Briner A.E."/>
            <person name="Felis G.E."/>
            <person name="de Vos W.M."/>
            <person name="Barrangou R."/>
            <person name="Klaenhammer T.R."/>
            <person name="Caufield P.W."/>
            <person name="Cui Y."/>
            <person name="Zhang H."/>
            <person name="O'Toole P.W."/>
        </authorList>
    </citation>
    <scope>NUCLEOTIDE SEQUENCE [LARGE SCALE GENOMIC DNA]</scope>
    <source>
        <strain evidence="9 10">DSM 15945</strain>
    </source>
</reference>
<dbReference type="OrthoDB" id="9788818at2"/>
<dbReference type="PATRIC" id="fig|1423783.4.peg.1103"/>
<evidence type="ECO:0000256" key="6">
    <source>
        <dbReference type="ARBA" id="ARBA00022683"/>
    </source>
</evidence>
<feature type="domain" description="PTS EIIB type-4" evidence="8">
    <location>
        <begin position="1"/>
        <end position="164"/>
    </location>
</feature>
<dbReference type="STRING" id="1423783.FC50_GL001067"/>
<evidence type="ECO:0000313" key="9">
    <source>
        <dbReference type="EMBL" id="KRL87960.1"/>
    </source>
</evidence>
<name>A0A0R1UA42_9LACO</name>
<keyword evidence="5" id="KW-0808">Transferase</keyword>
<keyword evidence="7" id="KW-0418">Kinase</keyword>
<keyword evidence="6" id="KW-0598">Phosphotransferase system</keyword>
<dbReference type="PROSITE" id="PS51101">
    <property type="entry name" value="PTS_EIIB_TYPE_4"/>
    <property type="match status" value="1"/>
</dbReference>
<keyword evidence="2" id="KW-0813">Transport</keyword>
<dbReference type="AlphaFoldDB" id="A0A0R1UA42"/>
<dbReference type="InterPro" id="IPR036667">
    <property type="entry name" value="PTS_IIB_sorbose-sp_sf"/>
</dbReference>
<evidence type="ECO:0000256" key="5">
    <source>
        <dbReference type="ARBA" id="ARBA00022679"/>
    </source>
</evidence>
<keyword evidence="3" id="KW-0963">Cytoplasm</keyword>